<dbReference type="EMBL" id="AGNL01001950">
    <property type="protein sequence ID" value="EJK76600.1"/>
    <property type="molecule type" value="Genomic_DNA"/>
</dbReference>
<protein>
    <recommendedName>
        <fullName evidence="4">Dynein regulatory complex protein 10</fullName>
    </recommendedName>
</protein>
<feature type="region of interest" description="Disordered" evidence="1">
    <location>
        <begin position="265"/>
        <end position="289"/>
    </location>
</feature>
<accession>K0TGR5</accession>
<name>K0TGR5_THAOC</name>
<dbReference type="Proteomes" id="UP000266841">
    <property type="component" value="Unassembled WGS sequence"/>
</dbReference>
<feature type="compositionally biased region" description="Basic residues" evidence="1">
    <location>
        <begin position="270"/>
        <end position="289"/>
    </location>
</feature>
<keyword evidence="3" id="KW-1185">Reference proteome</keyword>
<evidence type="ECO:0000313" key="3">
    <source>
        <dbReference type="Proteomes" id="UP000266841"/>
    </source>
</evidence>
<dbReference type="OMA" id="HELSEHF"/>
<evidence type="ECO:0000313" key="2">
    <source>
        <dbReference type="EMBL" id="EJK76600.1"/>
    </source>
</evidence>
<comment type="caution">
    <text evidence="2">The sequence shown here is derived from an EMBL/GenBank/DDBJ whole genome shotgun (WGS) entry which is preliminary data.</text>
</comment>
<evidence type="ECO:0008006" key="4">
    <source>
        <dbReference type="Google" id="ProtNLM"/>
    </source>
</evidence>
<dbReference type="PROSITE" id="PS50096">
    <property type="entry name" value="IQ"/>
    <property type="match status" value="1"/>
</dbReference>
<gene>
    <name evidence="2" type="ORF">THAOC_01627</name>
</gene>
<sequence>MNNLLKDYARRVDGVLADATALLEQEDDLSLLNCMRKLSSQTRKVLEMTAEEENLLKKDAIKFQCSREPKLEDLNRLSALLASRREERLERRNEINMELRAVTTVHAEALASLKLIEQAKSNDARRALDLSKDAFEEEHASLLSKKELLTSQLAKTIDDRAAAISEKNKSVAQLLTDAESLAATQQDELTAIQNISNRTNAEYEVESERRLELDEHFRLVDMNNAIKREEEAKLETIAAIEREARDILDHAAVGCQRLWRGHVARASVAKMKKKKRSGKNKKKGGKKKT</sequence>
<evidence type="ECO:0000256" key="1">
    <source>
        <dbReference type="SAM" id="MobiDB-lite"/>
    </source>
</evidence>
<reference evidence="2 3" key="1">
    <citation type="journal article" date="2012" name="Genome Biol.">
        <title>Genome and low-iron response of an oceanic diatom adapted to chronic iron limitation.</title>
        <authorList>
            <person name="Lommer M."/>
            <person name="Specht M."/>
            <person name="Roy A.S."/>
            <person name="Kraemer L."/>
            <person name="Andreson R."/>
            <person name="Gutowska M.A."/>
            <person name="Wolf J."/>
            <person name="Bergner S.V."/>
            <person name="Schilhabel M.B."/>
            <person name="Klostermeier U.C."/>
            <person name="Beiko R.G."/>
            <person name="Rosenstiel P."/>
            <person name="Hippler M."/>
            <person name="Laroche J."/>
        </authorList>
    </citation>
    <scope>NUCLEOTIDE SEQUENCE [LARGE SCALE GENOMIC DNA]</scope>
    <source>
        <strain evidence="2 3">CCMP1005</strain>
    </source>
</reference>
<proteinExistence type="predicted"/>
<organism evidence="2 3">
    <name type="scientific">Thalassiosira oceanica</name>
    <name type="common">Marine diatom</name>
    <dbReference type="NCBI Taxonomy" id="159749"/>
    <lineage>
        <taxon>Eukaryota</taxon>
        <taxon>Sar</taxon>
        <taxon>Stramenopiles</taxon>
        <taxon>Ochrophyta</taxon>
        <taxon>Bacillariophyta</taxon>
        <taxon>Coscinodiscophyceae</taxon>
        <taxon>Thalassiosirophycidae</taxon>
        <taxon>Thalassiosirales</taxon>
        <taxon>Thalassiosiraceae</taxon>
        <taxon>Thalassiosira</taxon>
    </lineage>
</organism>
<dbReference type="AlphaFoldDB" id="K0TGR5"/>